<dbReference type="PANTHER" id="PTHR33104:SF2">
    <property type="entry name" value="CXC3 LIKE CYSTEINE CLUSTER DOMAIN-CONTAINING PROTEIN"/>
    <property type="match status" value="1"/>
</dbReference>
<gene>
    <name evidence="3" type="ORF">DFH07DRAFT_972376</name>
</gene>
<feature type="region of interest" description="Disordered" evidence="1">
    <location>
        <begin position="1"/>
        <end position="20"/>
    </location>
</feature>
<keyword evidence="4" id="KW-1185">Reference proteome</keyword>
<sequence>MRDGRRRRAPKASSRVQAPMAHTHHICLRTLDPPLAQYEAIPAFVDRTSTDNRRVYHEEIAVQPPSPVKKMRTSKPSTLLPVVEESPAEPFSFDLYEMEGAAAYNAPPKPKVFKLSEMKWMPRRDDYVEQFLWAEGTCGVDVDVCPGCQGTENAPRFRCRDCRGEKLYCPACIVSQHKDNPLHNILRWNGSFFVKTTLAVLGLRIQFGHEDDSICTVPEAANKGFVVLHTNAIHEVHVDFCGCEQAPEVGTSEIQLLCASWFPATDERPQTCATFEALDDFVLLTHQAKTTMYDYYAVLEKKTDNTGIKPPDRYHEWVRMCRKFRHTTMLKRGGRAKAYDESGVAGTKEGALAIRCPGCPRPGVNLPEDWEDATEEDWHLYTFFLALDACFQLKRRLISSELKDPGLGVGMAYMLKNEPYREYLRTVTDQKEMNTCSGLAALDYANTKFSRGYATTGVGMGVCACHEFIQPNGVGNLQRGERFANMDYIFASIMRHVHPRLRKLISYDIMCIWKKFLKERMANLPNPAKLTVIMALFKFIIPKMHIHSHTLMCQLLYSLNLIPGSAQVDGEGIEHPWVSIGGVATSTILMGPGAHHGVLDCQWSHWNWQKLVGFVAMLRKRMERAKEELPVQQAAFDMFSAEQADHVPLWKRAVHDFKADVVNNPYEVKVKGMTKAQVRLQFSELEAADAARGLTPVHEVSASKLLTIGLEIEEEQRRVRVQALLKKAKMTAMKIDLGAMRTQLTHRVNQFRKLQATYMPTSLQVLGGMTIAEDKVIENMPLLLPSALNWEQREGAGCMAGLGNMAKHAIEDAIAWEAIRRLIPSGDRAKVGWQQLTRDDVRCMEDDNDIERNAARRNAQVERARRKRLELLEHGLLPAEQDDEWEGMDEEGSLRVPENRQRVSWIWTVAGAGGSDLALEDVLRIEWSKAYARLRRWTEEKSLLETEYGRFGLSMDYEAEQWETQALDVPVGVLARPWAEAAVGYAKRQAEMYRDLKRRGEQVWMAEKTKWGKKKPRHIPESVMVDDEEERERREKEAEEDEEEGGGGESSKSEDEGEDRGEGQAEEDEEDEAYIMDGIVVD</sequence>
<protein>
    <recommendedName>
        <fullName evidence="2">CxC2-like cysteine cluster KDZ transposase-associated domain-containing protein</fullName>
    </recommendedName>
</protein>
<dbReference type="AlphaFoldDB" id="A0AAD7HI13"/>
<dbReference type="Pfam" id="PF18758">
    <property type="entry name" value="KDZ"/>
    <property type="match status" value="1"/>
</dbReference>
<evidence type="ECO:0000313" key="3">
    <source>
        <dbReference type="EMBL" id="KAJ7721194.1"/>
    </source>
</evidence>
<dbReference type="Pfam" id="PF18803">
    <property type="entry name" value="CxC2"/>
    <property type="match status" value="1"/>
</dbReference>
<feature type="compositionally biased region" description="Basic residues" evidence="1">
    <location>
        <begin position="1"/>
        <end position="10"/>
    </location>
</feature>
<name>A0AAD7HI13_9AGAR</name>
<dbReference type="EMBL" id="JARJLG010000271">
    <property type="protein sequence ID" value="KAJ7721194.1"/>
    <property type="molecule type" value="Genomic_DNA"/>
</dbReference>
<evidence type="ECO:0000256" key="1">
    <source>
        <dbReference type="SAM" id="MobiDB-lite"/>
    </source>
</evidence>
<comment type="caution">
    <text evidence="3">The sequence shown here is derived from an EMBL/GenBank/DDBJ whole genome shotgun (WGS) entry which is preliminary data.</text>
</comment>
<feature type="compositionally biased region" description="Acidic residues" evidence="1">
    <location>
        <begin position="1055"/>
        <end position="1074"/>
    </location>
</feature>
<dbReference type="Proteomes" id="UP001215280">
    <property type="component" value="Unassembled WGS sequence"/>
</dbReference>
<dbReference type="InterPro" id="IPR041457">
    <property type="entry name" value="CxC2_KDZ-assoc"/>
</dbReference>
<feature type="region of interest" description="Disordered" evidence="1">
    <location>
        <begin position="1015"/>
        <end position="1082"/>
    </location>
</feature>
<feature type="domain" description="CxC2-like cysteine cluster KDZ transposase-associated" evidence="2">
    <location>
        <begin position="198"/>
        <end position="307"/>
    </location>
</feature>
<accession>A0AAD7HI13</accession>
<evidence type="ECO:0000313" key="4">
    <source>
        <dbReference type="Proteomes" id="UP001215280"/>
    </source>
</evidence>
<reference evidence="3" key="1">
    <citation type="submission" date="2023-03" db="EMBL/GenBank/DDBJ databases">
        <title>Massive genome expansion in bonnet fungi (Mycena s.s.) driven by repeated elements and novel gene families across ecological guilds.</title>
        <authorList>
            <consortium name="Lawrence Berkeley National Laboratory"/>
            <person name="Harder C.B."/>
            <person name="Miyauchi S."/>
            <person name="Viragh M."/>
            <person name="Kuo A."/>
            <person name="Thoen E."/>
            <person name="Andreopoulos B."/>
            <person name="Lu D."/>
            <person name="Skrede I."/>
            <person name="Drula E."/>
            <person name="Henrissat B."/>
            <person name="Morin E."/>
            <person name="Kohler A."/>
            <person name="Barry K."/>
            <person name="LaButti K."/>
            <person name="Morin E."/>
            <person name="Salamov A."/>
            <person name="Lipzen A."/>
            <person name="Mereny Z."/>
            <person name="Hegedus B."/>
            <person name="Baldrian P."/>
            <person name="Stursova M."/>
            <person name="Weitz H."/>
            <person name="Taylor A."/>
            <person name="Grigoriev I.V."/>
            <person name="Nagy L.G."/>
            <person name="Martin F."/>
            <person name="Kauserud H."/>
        </authorList>
    </citation>
    <scope>NUCLEOTIDE SEQUENCE</scope>
    <source>
        <strain evidence="3">CBHHK188m</strain>
    </source>
</reference>
<evidence type="ECO:0000259" key="2">
    <source>
        <dbReference type="Pfam" id="PF18803"/>
    </source>
</evidence>
<organism evidence="3 4">
    <name type="scientific">Mycena maculata</name>
    <dbReference type="NCBI Taxonomy" id="230809"/>
    <lineage>
        <taxon>Eukaryota</taxon>
        <taxon>Fungi</taxon>
        <taxon>Dikarya</taxon>
        <taxon>Basidiomycota</taxon>
        <taxon>Agaricomycotina</taxon>
        <taxon>Agaricomycetes</taxon>
        <taxon>Agaricomycetidae</taxon>
        <taxon>Agaricales</taxon>
        <taxon>Marasmiineae</taxon>
        <taxon>Mycenaceae</taxon>
        <taxon>Mycena</taxon>
    </lineage>
</organism>
<dbReference type="PANTHER" id="PTHR33104">
    <property type="entry name" value="SI:DKEY-29D5.2"/>
    <property type="match status" value="1"/>
</dbReference>
<dbReference type="InterPro" id="IPR040521">
    <property type="entry name" value="KDZ"/>
</dbReference>
<proteinExistence type="predicted"/>